<comment type="caution">
    <text evidence="1">The sequence shown here is derived from an EMBL/GenBank/DDBJ whole genome shotgun (WGS) entry which is preliminary data.</text>
</comment>
<proteinExistence type="predicted"/>
<accession>A0A4S4KYN6</accession>
<keyword evidence="2" id="KW-1185">Reference proteome</keyword>
<dbReference type="EMBL" id="SGPK01000409">
    <property type="protein sequence ID" value="THH03817.1"/>
    <property type="molecule type" value="Genomic_DNA"/>
</dbReference>
<reference evidence="1 2" key="1">
    <citation type="submission" date="2019-02" db="EMBL/GenBank/DDBJ databases">
        <title>Genome sequencing of the rare red list fungi Phellinidium pouzarii.</title>
        <authorList>
            <person name="Buettner E."/>
            <person name="Kellner H."/>
        </authorList>
    </citation>
    <scope>NUCLEOTIDE SEQUENCE [LARGE SCALE GENOMIC DNA]</scope>
    <source>
        <strain evidence="1 2">DSM 108285</strain>
    </source>
</reference>
<evidence type="ECO:0000313" key="1">
    <source>
        <dbReference type="EMBL" id="THH03817.1"/>
    </source>
</evidence>
<gene>
    <name evidence="1" type="ORF">EW145_g5987</name>
</gene>
<dbReference type="Proteomes" id="UP000308199">
    <property type="component" value="Unassembled WGS sequence"/>
</dbReference>
<evidence type="ECO:0000313" key="2">
    <source>
        <dbReference type="Proteomes" id="UP000308199"/>
    </source>
</evidence>
<sequence length="74" mass="8490">MFTYNGRDAHRNNTTSRVGVNCLYKPAIVDILPEHLKTDDDEVDTALQRLPAPGLKTCSMVYNMEEEYRMQKAL</sequence>
<name>A0A4S4KYN6_9AGAM</name>
<protein>
    <submittedName>
        <fullName evidence="1">Uncharacterized protein</fullName>
    </submittedName>
</protein>
<dbReference type="OrthoDB" id="434695at2759"/>
<organism evidence="1 2">
    <name type="scientific">Phellinidium pouzarii</name>
    <dbReference type="NCBI Taxonomy" id="167371"/>
    <lineage>
        <taxon>Eukaryota</taxon>
        <taxon>Fungi</taxon>
        <taxon>Dikarya</taxon>
        <taxon>Basidiomycota</taxon>
        <taxon>Agaricomycotina</taxon>
        <taxon>Agaricomycetes</taxon>
        <taxon>Hymenochaetales</taxon>
        <taxon>Hymenochaetaceae</taxon>
        <taxon>Phellinidium</taxon>
    </lineage>
</organism>
<dbReference type="AlphaFoldDB" id="A0A4S4KYN6"/>